<protein>
    <submittedName>
        <fullName evidence="1">Uncharacterized protein MANES_17G096900</fullName>
    </submittedName>
</protein>
<dbReference type="AlphaFoldDB" id="A0A2P2PER4"/>
<dbReference type="EMBL" id="GGEC01072720">
    <property type="protein sequence ID" value="MBX53204.1"/>
    <property type="molecule type" value="Transcribed_RNA"/>
</dbReference>
<evidence type="ECO:0000313" key="1">
    <source>
        <dbReference type="EMBL" id="MBX53204.1"/>
    </source>
</evidence>
<proteinExistence type="predicted"/>
<accession>A0A2P2PER4</accession>
<sequence>MPTSLTSPLYLSPPTLLLSSHSHPKQQKANFEVCKELAILSLF</sequence>
<organism evidence="1">
    <name type="scientific">Rhizophora mucronata</name>
    <name type="common">Asiatic mangrove</name>
    <dbReference type="NCBI Taxonomy" id="61149"/>
    <lineage>
        <taxon>Eukaryota</taxon>
        <taxon>Viridiplantae</taxon>
        <taxon>Streptophyta</taxon>
        <taxon>Embryophyta</taxon>
        <taxon>Tracheophyta</taxon>
        <taxon>Spermatophyta</taxon>
        <taxon>Magnoliopsida</taxon>
        <taxon>eudicotyledons</taxon>
        <taxon>Gunneridae</taxon>
        <taxon>Pentapetalae</taxon>
        <taxon>rosids</taxon>
        <taxon>fabids</taxon>
        <taxon>Malpighiales</taxon>
        <taxon>Rhizophoraceae</taxon>
        <taxon>Rhizophora</taxon>
    </lineage>
</organism>
<name>A0A2P2PER4_RHIMU</name>
<reference evidence="1" key="1">
    <citation type="submission" date="2018-02" db="EMBL/GenBank/DDBJ databases">
        <title>Rhizophora mucronata_Transcriptome.</title>
        <authorList>
            <person name="Meera S.P."/>
            <person name="Sreeshan A."/>
            <person name="Augustine A."/>
        </authorList>
    </citation>
    <scope>NUCLEOTIDE SEQUENCE</scope>
    <source>
        <tissue evidence="1">Leaf</tissue>
    </source>
</reference>